<evidence type="ECO:0000313" key="1">
    <source>
        <dbReference type="EMBL" id="RSX57192.1"/>
    </source>
</evidence>
<organism evidence="1 2">
    <name type="scientific">Bifidobacterium samirii</name>
    <dbReference type="NCBI Taxonomy" id="2306974"/>
    <lineage>
        <taxon>Bacteria</taxon>
        <taxon>Bacillati</taxon>
        <taxon>Actinomycetota</taxon>
        <taxon>Actinomycetes</taxon>
        <taxon>Bifidobacteriales</taxon>
        <taxon>Bifidobacteriaceae</taxon>
        <taxon>Bifidobacterium</taxon>
    </lineage>
</organism>
<evidence type="ECO:0000313" key="2">
    <source>
        <dbReference type="Proteomes" id="UP000287470"/>
    </source>
</evidence>
<name>A0A430FUQ2_9BIFI</name>
<accession>A0A430FUQ2</accession>
<keyword evidence="2" id="KW-1185">Reference proteome</keyword>
<dbReference type="AlphaFoldDB" id="A0A430FUQ2"/>
<protein>
    <submittedName>
        <fullName evidence="1">Uncharacterized protein</fullName>
    </submittedName>
</protein>
<comment type="caution">
    <text evidence="1">The sequence shown here is derived from an EMBL/GenBank/DDBJ whole genome shotgun (WGS) entry which is preliminary data.</text>
</comment>
<gene>
    <name evidence="1" type="ORF">D2E24_0785</name>
</gene>
<reference evidence="1 2" key="1">
    <citation type="submission" date="2018-09" db="EMBL/GenBank/DDBJ databases">
        <title>Characterization of the phylogenetic diversity of five novel species belonging to the genus Bifidobacterium.</title>
        <authorList>
            <person name="Lugli G.A."/>
            <person name="Duranti S."/>
            <person name="Milani C."/>
        </authorList>
    </citation>
    <scope>NUCLEOTIDE SEQUENCE [LARGE SCALE GENOMIC DNA]</scope>
    <source>
        <strain evidence="1 2">2033B</strain>
    </source>
</reference>
<proteinExistence type="predicted"/>
<dbReference type="EMBL" id="QXGK01000006">
    <property type="protein sequence ID" value="RSX57192.1"/>
    <property type="molecule type" value="Genomic_DNA"/>
</dbReference>
<dbReference type="RefSeq" id="WP_164520996.1">
    <property type="nucleotide sequence ID" value="NZ_QXGK01000006.1"/>
</dbReference>
<dbReference type="Proteomes" id="UP000287470">
    <property type="component" value="Unassembled WGS sequence"/>
</dbReference>
<sequence length="424" mass="46961">MAVNVFHAPRIDAAVRLHSLVSPDLIPPFDMRAQAIVALLRGIAPDEDGRRSLWITAPRGTVGEFAAAMHDEAADSLPFPDDEQDDEATVEATFRTLYPDEERWYRIDATLEHDEMHIRIDDGFSILLSPDRGDRTACDDDADMLMDWLLAGIEDGVRACAQGTYDAHVRERLPYDMRFGTIARREYLRFDPQADAYVRRMVSPAEARRFSDLARTGGFRSGTAAIPFDAMTLRRYADICRIGYEALGLPAPDAGYDDANDLAWLDRYGDPRGRVTYLFDVDSPEAFAALADDRRGDARSWNVRPGPGFEWMALVPVREDDGWSLLVDPAAWPCCAEAVPFALALADAGVPVEVDDAPRVAAAVLGTDLVGVVPRYVTPSRRAEAEFPGPQVGSVMQLPAEGRERFVGLVDWMDPEPVRLLPLP</sequence>